<reference evidence="2" key="1">
    <citation type="submission" date="2022-11" db="UniProtKB">
        <authorList>
            <consortium name="WormBaseParasite"/>
        </authorList>
    </citation>
    <scope>IDENTIFICATION</scope>
</reference>
<protein>
    <submittedName>
        <fullName evidence="2">Uncharacterized protein</fullName>
    </submittedName>
</protein>
<sequence length="637" mass="74538">MLLNGLWFLPVIFITILFKFSISINLTLNTILLSSSPTTPPSNIINNSSDDDFVVDNEKFGKLKELSETSNSWGTKALERELPTVEAIDDMQERQMALKGKVRQSIIEENYLQQNNTFEDEDLNYEDLNAFDEVTPHKRLVEDILDPEYYEKTVHPRKHFRNPTRVNISMSLYQILEVNERLQSLTANVWMVQDWYDEFADWNPHEYGMINKTIMPYEDIFIPDTYLYNSENLEQKRTEAMMNVILTTGYWRNDSRGAAVQLMFPAIYTLSCKLNVKHFPYDQQNCSFIISSWTRDKSTIDYHPKIDYVNMQNFAQNEEWEVISFNFVRREEFYKCCPEPWVMVYAHLVIRRKPLYYIINLVIPTSIITIVAVTGFFTPSSSSSERDEKLYLGINTLLTLLIMMLMICSSMPSTSNYVPLMGWYYMGIICAIVFGTLLATLVLFIHGQKAHLKPIPTWIRKLINNKIISIIILEPPLALTDIWTEYGFVSETRVPPETIEEEVMQEINKNIVRPTTIFPSISSHVSNGSNYSYERKLASLTKQYDQRMRVRERKERQRRETLQSAAEFLSTGTQHQNNARSVKKQKLMRRCALEWEYLANLIDRVLLFIFCFITLGFFALLAFFDQMFDVNLEPHEV</sequence>
<evidence type="ECO:0000313" key="1">
    <source>
        <dbReference type="Proteomes" id="UP000887580"/>
    </source>
</evidence>
<organism evidence="1 2">
    <name type="scientific">Panagrolaimus sp. PS1159</name>
    <dbReference type="NCBI Taxonomy" id="55785"/>
    <lineage>
        <taxon>Eukaryota</taxon>
        <taxon>Metazoa</taxon>
        <taxon>Ecdysozoa</taxon>
        <taxon>Nematoda</taxon>
        <taxon>Chromadorea</taxon>
        <taxon>Rhabditida</taxon>
        <taxon>Tylenchina</taxon>
        <taxon>Panagrolaimomorpha</taxon>
        <taxon>Panagrolaimoidea</taxon>
        <taxon>Panagrolaimidae</taxon>
        <taxon>Panagrolaimus</taxon>
    </lineage>
</organism>
<dbReference type="WBParaSite" id="PS1159_v2.g15876.t1">
    <property type="protein sequence ID" value="PS1159_v2.g15876.t1"/>
    <property type="gene ID" value="PS1159_v2.g15876"/>
</dbReference>
<name>A0AC35FBT4_9BILA</name>
<accession>A0AC35FBT4</accession>
<evidence type="ECO:0000313" key="2">
    <source>
        <dbReference type="WBParaSite" id="PS1159_v2.g15876.t1"/>
    </source>
</evidence>
<proteinExistence type="predicted"/>
<dbReference type="Proteomes" id="UP000887580">
    <property type="component" value="Unplaced"/>
</dbReference>